<evidence type="ECO:0000259" key="1">
    <source>
        <dbReference type="Pfam" id="PF13490"/>
    </source>
</evidence>
<reference evidence="2 3" key="1">
    <citation type="submission" date="2023-07" db="EMBL/GenBank/DDBJ databases">
        <title>Genomic Encyclopedia of Type Strains, Phase IV (KMG-IV): sequencing the most valuable type-strain genomes for metagenomic binning, comparative biology and taxonomic classification.</title>
        <authorList>
            <person name="Goeker M."/>
        </authorList>
    </citation>
    <scope>NUCLEOTIDE SEQUENCE [LARGE SCALE GENOMIC DNA]</scope>
    <source>
        <strain evidence="2 3">DSM 1111</strain>
    </source>
</reference>
<protein>
    <submittedName>
        <fullName evidence="2">Anti-sigma-YlaC factor YlaD</fullName>
    </submittedName>
</protein>
<keyword evidence="3" id="KW-1185">Reference proteome</keyword>
<gene>
    <name evidence="2" type="ORF">J2045_000719</name>
</gene>
<dbReference type="Proteomes" id="UP001238496">
    <property type="component" value="Unassembled WGS sequence"/>
</dbReference>
<sequence length="89" mass="10365">MIKTRILEMLRCREVAERADRLIDGELGHWERLNMKLHLVMCRGCRAFIQQMRATQKLTREADVPDDTVIGDDIMAALAQRRAKFGKRP</sequence>
<accession>A0ABU0G4M0</accession>
<dbReference type="EMBL" id="JAUSUW010000002">
    <property type="protein sequence ID" value="MDQ0419706.1"/>
    <property type="molecule type" value="Genomic_DNA"/>
</dbReference>
<comment type="caution">
    <text evidence="2">The sequence shown here is derived from an EMBL/GenBank/DDBJ whole genome shotgun (WGS) entry which is preliminary data.</text>
</comment>
<name>A0ABU0G4M0_9HYPH</name>
<dbReference type="Pfam" id="PF13490">
    <property type="entry name" value="zf-HC2"/>
    <property type="match status" value="1"/>
</dbReference>
<evidence type="ECO:0000313" key="3">
    <source>
        <dbReference type="Proteomes" id="UP001238496"/>
    </source>
</evidence>
<dbReference type="InterPro" id="IPR027383">
    <property type="entry name" value="Znf_put"/>
</dbReference>
<dbReference type="RefSeq" id="WP_307369490.1">
    <property type="nucleotide sequence ID" value="NZ_JAUSUW010000002.1"/>
</dbReference>
<feature type="domain" description="Putative zinc-finger" evidence="1">
    <location>
        <begin position="12"/>
        <end position="46"/>
    </location>
</feature>
<proteinExistence type="predicted"/>
<organism evidence="2 3">
    <name type="scientific">Peteryoungia aggregata LMG 23059</name>
    <dbReference type="NCBI Taxonomy" id="1368425"/>
    <lineage>
        <taxon>Bacteria</taxon>
        <taxon>Pseudomonadati</taxon>
        <taxon>Pseudomonadota</taxon>
        <taxon>Alphaproteobacteria</taxon>
        <taxon>Hyphomicrobiales</taxon>
        <taxon>Rhizobiaceae</taxon>
        <taxon>Peteryoungia</taxon>
    </lineage>
</organism>
<evidence type="ECO:0000313" key="2">
    <source>
        <dbReference type="EMBL" id="MDQ0419706.1"/>
    </source>
</evidence>